<reference evidence="3" key="1">
    <citation type="submission" date="2014-09" db="EMBL/GenBank/DDBJ databases">
        <authorList>
            <person name="Magalhaes I.L.F."/>
            <person name="Oliveira U."/>
            <person name="Santos F.R."/>
            <person name="Vidigal T.H.D.A."/>
            <person name="Brescovit A.D."/>
            <person name="Santos A.J."/>
        </authorList>
    </citation>
    <scope>NUCLEOTIDE SEQUENCE</scope>
</reference>
<evidence type="ECO:0000256" key="1">
    <source>
        <dbReference type="SAM" id="MobiDB-lite"/>
    </source>
</evidence>
<evidence type="ECO:0000256" key="2">
    <source>
        <dbReference type="SAM" id="Phobius"/>
    </source>
</evidence>
<keyword evidence="2" id="KW-1133">Transmembrane helix</keyword>
<keyword evidence="2" id="KW-0472">Membrane</keyword>
<dbReference type="AlphaFoldDB" id="A0A0K8SSJ1"/>
<proteinExistence type="predicted"/>
<feature type="region of interest" description="Disordered" evidence="1">
    <location>
        <begin position="160"/>
        <end position="184"/>
    </location>
</feature>
<keyword evidence="2" id="KW-0812">Transmembrane</keyword>
<evidence type="ECO:0000313" key="3">
    <source>
        <dbReference type="EMBL" id="JAG56146.1"/>
    </source>
</evidence>
<sequence length="184" mass="21028">MRGNWCSRRPHTRRIVFFVGVLDVAALCAFVKKRIQTEKKEHVDNEDRDYPNYNRDDHFDDTGVSTLIFTLTARTQLLSFVRCVNCVNRDGIAVIVGRDVGYVEFFVTLSSIDHGTSTKAPRILVVRLSKPKVKGANDEESCQRTVHFFARRLPVNVLTRSEPTSSKTTNNYAELNKGKTTYRK</sequence>
<feature type="transmembrane region" description="Helical" evidence="2">
    <location>
        <begin position="12"/>
        <end position="31"/>
    </location>
</feature>
<accession>A0A0K8SSJ1</accession>
<organism evidence="3">
    <name type="scientific">Lygus hesperus</name>
    <name type="common">Western plant bug</name>
    <dbReference type="NCBI Taxonomy" id="30085"/>
    <lineage>
        <taxon>Eukaryota</taxon>
        <taxon>Metazoa</taxon>
        <taxon>Ecdysozoa</taxon>
        <taxon>Arthropoda</taxon>
        <taxon>Hexapoda</taxon>
        <taxon>Insecta</taxon>
        <taxon>Pterygota</taxon>
        <taxon>Neoptera</taxon>
        <taxon>Paraneoptera</taxon>
        <taxon>Hemiptera</taxon>
        <taxon>Heteroptera</taxon>
        <taxon>Panheteroptera</taxon>
        <taxon>Cimicomorpha</taxon>
        <taxon>Miridae</taxon>
        <taxon>Mirini</taxon>
        <taxon>Lygus</taxon>
    </lineage>
</organism>
<dbReference type="EMBL" id="GBRD01009678">
    <property type="protein sequence ID" value="JAG56146.1"/>
    <property type="molecule type" value="Transcribed_RNA"/>
</dbReference>
<protein>
    <submittedName>
        <fullName evidence="3">Uncharacterized protein</fullName>
    </submittedName>
</protein>
<feature type="compositionally biased region" description="Polar residues" evidence="1">
    <location>
        <begin position="160"/>
        <end position="173"/>
    </location>
</feature>
<name>A0A0K8SSJ1_LYGHE</name>